<dbReference type="InterPro" id="IPR045351">
    <property type="entry name" value="DUF6531"/>
</dbReference>
<dbReference type="Pfam" id="PF25023">
    <property type="entry name" value="TEN_YD-shell"/>
    <property type="match status" value="2"/>
</dbReference>
<evidence type="ECO:0000313" key="7">
    <source>
        <dbReference type="EMBL" id="QHM71798.1"/>
    </source>
</evidence>
<evidence type="ECO:0000313" key="8">
    <source>
        <dbReference type="Proteomes" id="UP000464053"/>
    </source>
</evidence>
<dbReference type="InterPro" id="IPR056823">
    <property type="entry name" value="TEN-like_YD-shell"/>
</dbReference>
<evidence type="ECO:0000259" key="5">
    <source>
        <dbReference type="Pfam" id="PF20148"/>
    </source>
</evidence>
<dbReference type="InterPro" id="IPR050708">
    <property type="entry name" value="T6SS_VgrG/RHS"/>
</dbReference>
<keyword evidence="3" id="KW-0472">Membrane</keyword>
<dbReference type="KEGG" id="mint:C7M51_02090"/>
<dbReference type="OrthoDB" id="6043530at2"/>
<dbReference type="Pfam" id="PF05593">
    <property type="entry name" value="RHS_repeat"/>
    <property type="match status" value="2"/>
</dbReference>
<keyword evidence="8" id="KW-1185">Reference proteome</keyword>
<proteinExistence type="predicted"/>
<evidence type="ECO:0000259" key="4">
    <source>
        <dbReference type="Pfam" id="PF15633"/>
    </source>
</evidence>
<dbReference type="Proteomes" id="UP000464053">
    <property type="component" value="Chromosome"/>
</dbReference>
<keyword evidence="1" id="KW-0677">Repeat</keyword>
<dbReference type="PANTHER" id="PTHR32305">
    <property type="match status" value="1"/>
</dbReference>
<keyword evidence="3" id="KW-1133">Transmembrane helix</keyword>
<dbReference type="Gene3D" id="2.180.10.10">
    <property type="entry name" value="RHS repeat-associated core"/>
    <property type="match status" value="3"/>
</dbReference>
<evidence type="ECO:0000259" key="6">
    <source>
        <dbReference type="Pfam" id="PF25023"/>
    </source>
</evidence>
<feature type="compositionally biased region" description="Pro residues" evidence="2">
    <location>
        <begin position="178"/>
        <end position="189"/>
    </location>
</feature>
<accession>A0A6P1Q197</accession>
<dbReference type="InterPro" id="IPR031325">
    <property type="entry name" value="RHS_repeat"/>
</dbReference>
<keyword evidence="7" id="KW-0378">Hydrolase</keyword>
<dbReference type="Gene3D" id="2.60.200.60">
    <property type="match status" value="1"/>
</dbReference>
<evidence type="ECO:0000256" key="3">
    <source>
        <dbReference type="SAM" id="Phobius"/>
    </source>
</evidence>
<feature type="domain" description="Tox-ART-HYD1" evidence="4">
    <location>
        <begin position="1435"/>
        <end position="1534"/>
    </location>
</feature>
<dbReference type="InterPro" id="IPR028920">
    <property type="entry name" value="Tox-ART-HYD1_dom"/>
</dbReference>
<feature type="region of interest" description="Disordered" evidence="2">
    <location>
        <begin position="165"/>
        <end position="191"/>
    </location>
</feature>
<dbReference type="Pfam" id="PF15633">
    <property type="entry name" value="Tox-ART-HYD1"/>
    <property type="match status" value="1"/>
</dbReference>
<evidence type="ECO:0000256" key="1">
    <source>
        <dbReference type="ARBA" id="ARBA00022737"/>
    </source>
</evidence>
<dbReference type="InterPro" id="IPR022385">
    <property type="entry name" value="Rhs_assc_core"/>
</dbReference>
<feature type="domain" description="DUF6531" evidence="5">
    <location>
        <begin position="348"/>
        <end position="428"/>
    </location>
</feature>
<organism evidence="7 8">
    <name type="scientific">Mixta intestinalis</name>
    <dbReference type="NCBI Taxonomy" id="1615494"/>
    <lineage>
        <taxon>Bacteria</taxon>
        <taxon>Pseudomonadati</taxon>
        <taxon>Pseudomonadota</taxon>
        <taxon>Gammaproteobacteria</taxon>
        <taxon>Enterobacterales</taxon>
        <taxon>Erwiniaceae</taxon>
        <taxon>Mixta</taxon>
    </lineage>
</organism>
<dbReference type="EMBL" id="CP028271">
    <property type="protein sequence ID" value="QHM71798.1"/>
    <property type="molecule type" value="Genomic_DNA"/>
</dbReference>
<reference evidence="7 8" key="1">
    <citation type="submission" date="2018-03" db="EMBL/GenBank/DDBJ databases">
        <title>Pantoea intestinalis SRCM103226 isolated form the mealworm.</title>
        <authorList>
            <person name="Jeong D.-Y."/>
            <person name="Kim J.W."/>
        </authorList>
    </citation>
    <scope>NUCLEOTIDE SEQUENCE [LARGE SCALE GENOMIC DNA]</scope>
    <source>
        <strain evidence="7 8">SRCM103226</strain>
    </source>
</reference>
<sequence length="1542" mass="171313">MGSDYLAAKLDDPLVHSSWFADFMGGVVKGAIYAAVGVGVVALLGPVGGFLAAMAFGFIFGEAVDALADFAGELTDKALEALGLKGPPDGIITSGSPDVRTKGKPAARAAGKIPAEVIRAELEAERANPSPQSPEALAIAGRTLERAASLARLVTGITAGKAIAGWLTGDKEKEPPPDPDAPKPVPSPESPVWESVISPVVTAKHPYASPADHDTIACRKGHVFSGSGLYLAEGSKKVFINSQPACRNDDRSTCEAKIKHGQQGARVRIGGPTVTVRDIHSGKNPLAAFMGEIVGSLGVAMVASGGRMCTRSLACALAGEVGSALLGYAAGMLGEGAARIFSEATSRGYPVHIPTGAKILAGEEECDFTLDGRLPLVWQRLYNSRNDAAGALGRGWTLPHEYFLTLTPVADEPAATEVTLTDRSGRVLGLGALVRGQGVHYPDEGFRLWRSLQDVYMLEDDDGLYSVFEPDPQAAGRLRLAQQLDRHGYALLYRYNHAGQLTAIHDDAYEVSLRLHWHPALNRLAEVWLLTDDGERRLAGYAYDAAGSLAAVTDADGRVTRRFEYDPAHGCMTAHHYAGGLSAHYRWRRLPVFNAQVQGEEEAWYVTQHWLEERGRALEHYEFDYCPQEYRAGVTRRDRGTTHHRWDRLGQITDYTDETGARWTFDRDDASSLISLITPSGDEFRMEYDERGNPIAWINPLGEKETQTWVEDLSLPVLHTFADGTQEYREYNEQGDLTALRDREGGLTRFYYDGQGNPVRIVDAAGNETRLEHNSRGQLIKRFDCSGYLTRIFYDELGRVERISDAAGRDVSWQRSAAGLLLAETLPGGGRREYGYDAAGRLSHVRDEGGRVSRFTRNGRGQVTELVRPDGTRLRCDYDDAGLPAVLFNEKGAAWYFRHDVRGRLTEETDWSGQRRTWRYDAQGRPVETVHYPYPGAQDEPPLTTRLTWDALDRLTGKTTARHHTRYDHQGGTLTVERFALAEWQQAQREGRAARSQERLAFTCSPEGRLTAEENRGGRIAHRYDVLGNLLETRLPGGERLAYHYYGSGHLQQLDLLAAGERHVIAAYGRDRLHRETARSQGALWQHVVYDAVGRVTEKRISADESACGTALAETRFVWDAAGSLVRRRWQARGGAAGHYTDQRGAQYRYDSRDHLLSAQDEEGTRRWHYDAAGSLLSPQEENILHNRPGHSGTARCRYDGFGRLAERTDRRRNRTERFYYDDEHRLVRVAFSGHPDYREARYRYDALGRRTGKTLTRHDGREEETRFLWCGLRLYGERSEASPETGTLYIYNEGGHEPVARAERQAGGGYRLYWYRTALNGLPESLHDRTGRAVWRGRCDEWGALKQESRSGEGESLRQNLRFAGQYFDHETGLHYTTFRYYDPENGHFTQPDPIGLAGGLNQYAYAPNPLTWIDPLGLTTGGCGVTKSNKNILYHYTDDDGLAGILKSKEMRPSLKANNPKDARYGDGQYFTDIIPGTKTNAQLSRTFVRIPFLGDKFKNYIAVDVTGLDVVKGRDGVFVILNDGNLNINGRVVGFGVNE</sequence>
<dbReference type="Pfam" id="PF20148">
    <property type="entry name" value="DUF6531"/>
    <property type="match status" value="1"/>
</dbReference>
<feature type="domain" description="Teneurin-like YD-shell" evidence="6">
    <location>
        <begin position="1112"/>
        <end position="1394"/>
    </location>
</feature>
<dbReference type="PANTHER" id="PTHR32305:SF15">
    <property type="entry name" value="PROTEIN RHSA-RELATED"/>
    <property type="match status" value="1"/>
</dbReference>
<protein>
    <submittedName>
        <fullName evidence="7">Putative deoxyribonuclease RhsB</fullName>
        <ecNumber evidence="7">3.1.-.-</ecNumber>
    </submittedName>
</protein>
<dbReference type="NCBIfam" id="TIGR01643">
    <property type="entry name" value="YD_repeat_2x"/>
    <property type="match status" value="5"/>
</dbReference>
<keyword evidence="3" id="KW-0812">Transmembrane</keyword>
<dbReference type="NCBIfam" id="TIGR03696">
    <property type="entry name" value="Rhs_assc_core"/>
    <property type="match status" value="1"/>
</dbReference>
<dbReference type="RefSeq" id="WP_160621736.1">
    <property type="nucleotide sequence ID" value="NZ_CP028271.1"/>
</dbReference>
<feature type="domain" description="Teneurin-like YD-shell" evidence="6">
    <location>
        <begin position="725"/>
        <end position="845"/>
    </location>
</feature>
<name>A0A6P1Q197_9GAMM</name>
<evidence type="ECO:0000256" key="2">
    <source>
        <dbReference type="SAM" id="MobiDB-lite"/>
    </source>
</evidence>
<dbReference type="EC" id="3.1.-.-" evidence="7"/>
<dbReference type="GO" id="GO:0016787">
    <property type="term" value="F:hydrolase activity"/>
    <property type="evidence" value="ECO:0007669"/>
    <property type="project" value="UniProtKB-KW"/>
</dbReference>
<gene>
    <name evidence="7" type="primary">rhsB_3</name>
    <name evidence="7" type="ORF">C7M51_02090</name>
</gene>
<dbReference type="InterPro" id="IPR006530">
    <property type="entry name" value="YD"/>
</dbReference>
<feature type="transmembrane region" description="Helical" evidence="3">
    <location>
        <begin position="32"/>
        <end position="60"/>
    </location>
</feature>